<sequence>MTYVTMLVPKPKRKRFNAIRSFTSSGAFIVGPAVGGTLILLSSVHITLWINAILFIFAAILLTLLPDKETIDKNSIPKLTFKQVVSDFTIVIEFISKNRYVSYIYIGFILIMLFSYAMDAQEVVFTQQVIGLSEVEYSLLISITGIGSVTGAAILSVFSNKFSLRHMIVIGIIMTTVGYIIYAFSWSFYSIAIGFIILGFFNVYLNAGVTTFYQNNIPTDLMGRVTSIFQLFQNGFQVLFILAIGITADIIPLRTTIIVSSLAMFVTSLIFSIAVFMPRKKGIYQE</sequence>
<dbReference type="SUPFAM" id="SSF103473">
    <property type="entry name" value="MFS general substrate transporter"/>
    <property type="match status" value="1"/>
</dbReference>
<proteinExistence type="predicted"/>
<dbReference type="Gene3D" id="1.20.1250.20">
    <property type="entry name" value="MFS general substrate transporter like domains"/>
    <property type="match status" value="1"/>
</dbReference>
<evidence type="ECO:0000256" key="4">
    <source>
        <dbReference type="ARBA" id="ARBA00022692"/>
    </source>
</evidence>
<evidence type="ECO:0000313" key="10">
    <source>
        <dbReference type="Proteomes" id="UP000180098"/>
    </source>
</evidence>
<dbReference type="CDD" id="cd06173">
    <property type="entry name" value="MFS_MefA_like"/>
    <property type="match status" value="1"/>
</dbReference>
<dbReference type="GO" id="GO:0005886">
    <property type="term" value="C:plasma membrane"/>
    <property type="evidence" value="ECO:0007669"/>
    <property type="project" value="UniProtKB-SubCell"/>
</dbReference>
<name>A0A1S2LN85_9BACI</name>
<feature type="transmembrane region" description="Helical" evidence="7">
    <location>
        <begin position="257"/>
        <end position="277"/>
    </location>
</feature>
<feature type="transmembrane region" description="Helical" evidence="7">
    <location>
        <begin position="46"/>
        <end position="65"/>
    </location>
</feature>
<keyword evidence="4 7" id="KW-0812">Transmembrane</keyword>
<protein>
    <recommendedName>
        <fullName evidence="8">Major facilitator superfamily (MFS) profile domain-containing protein</fullName>
    </recommendedName>
</protein>
<accession>A0A1S2LN85</accession>
<feature type="transmembrane region" description="Helical" evidence="7">
    <location>
        <begin position="100"/>
        <end position="117"/>
    </location>
</feature>
<evidence type="ECO:0000256" key="6">
    <source>
        <dbReference type="ARBA" id="ARBA00023136"/>
    </source>
</evidence>
<feature type="transmembrane region" description="Helical" evidence="7">
    <location>
        <begin position="21"/>
        <end position="40"/>
    </location>
</feature>
<keyword evidence="6 7" id="KW-0472">Membrane</keyword>
<comment type="caution">
    <text evidence="9">The sequence shown here is derived from an EMBL/GenBank/DDBJ whole genome shotgun (WGS) entry which is preliminary data.</text>
</comment>
<evidence type="ECO:0000256" key="7">
    <source>
        <dbReference type="SAM" id="Phobius"/>
    </source>
</evidence>
<dbReference type="PROSITE" id="PS50850">
    <property type="entry name" value="MFS"/>
    <property type="match status" value="1"/>
</dbReference>
<dbReference type="EMBL" id="MLQQ01000018">
    <property type="protein sequence ID" value="OIJ12885.1"/>
    <property type="molecule type" value="Genomic_DNA"/>
</dbReference>
<gene>
    <name evidence="9" type="ORF">BKP35_09980</name>
</gene>
<comment type="subcellular location">
    <subcellularLocation>
        <location evidence="1">Cell membrane</location>
        <topology evidence="1">Multi-pass membrane protein</topology>
    </subcellularLocation>
</comment>
<evidence type="ECO:0000256" key="3">
    <source>
        <dbReference type="ARBA" id="ARBA00022475"/>
    </source>
</evidence>
<feature type="domain" description="Major facilitator superfamily (MFS) profile" evidence="8">
    <location>
        <begin position="1"/>
        <end position="280"/>
    </location>
</feature>
<evidence type="ECO:0000313" key="9">
    <source>
        <dbReference type="EMBL" id="OIJ12885.1"/>
    </source>
</evidence>
<dbReference type="InterPro" id="IPR011701">
    <property type="entry name" value="MFS"/>
</dbReference>
<keyword evidence="5 7" id="KW-1133">Transmembrane helix</keyword>
<dbReference type="OrthoDB" id="2156306at2"/>
<evidence type="ECO:0000256" key="5">
    <source>
        <dbReference type="ARBA" id="ARBA00022989"/>
    </source>
</evidence>
<feature type="transmembrane region" description="Helical" evidence="7">
    <location>
        <begin position="188"/>
        <end position="207"/>
    </location>
</feature>
<feature type="transmembrane region" description="Helical" evidence="7">
    <location>
        <begin position="137"/>
        <end position="157"/>
    </location>
</feature>
<dbReference type="GO" id="GO:0022857">
    <property type="term" value="F:transmembrane transporter activity"/>
    <property type="evidence" value="ECO:0007669"/>
    <property type="project" value="InterPro"/>
</dbReference>
<evidence type="ECO:0000259" key="8">
    <source>
        <dbReference type="PROSITE" id="PS50850"/>
    </source>
</evidence>
<keyword evidence="10" id="KW-1185">Reference proteome</keyword>
<dbReference type="Pfam" id="PF07690">
    <property type="entry name" value="MFS_1"/>
    <property type="match status" value="1"/>
</dbReference>
<organism evidence="9 10">
    <name type="scientific">Anaerobacillus arseniciselenatis</name>
    <dbReference type="NCBI Taxonomy" id="85682"/>
    <lineage>
        <taxon>Bacteria</taxon>
        <taxon>Bacillati</taxon>
        <taxon>Bacillota</taxon>
        <taxon>Bacilli</taxon>
        <taxon>Bacillales</taxon>
        <taxon>Bacillaceae</taxon>
        <taxon>Anaerobacillus</taxon>
    </lineage>
</organism>
<dbReference type="Proteomes" id="UP000180098">
    <property type="component" value="Unassembled WGS sequence"/>
</dbReference>
<dbReference type="PANTHER" id="PTHR23513:SF6">
    <property type="entry name" value="MAJOR FACILITATOR SUPERFAMILY ASSOCIATED DOMAIN-CONTAINING PROTEIN"/>
    <property type="match status" value="1"/>
</dbReference>
<feature type="transmembrane region" description="Helical" evidence="7">
    <location>
        <begin position="164"/>
        <end position="182"/>
    </location>
</feature>
<evidence type="ECO:0000256" key="2">
    <source>
        <dbReference type="ARBA" id="ARBA00022448"/>
    </source>
</evidence>
<dbReference type="AlphaFoldDB" id="A0A1S2LN85"/>
<evidence type="ECO:0000256" key="1">
    <source>
        <dbReference type="ARBA" id="ARBA00004651"/>
    </source>
</evidence>
<dbReference type="InterPro" id="IPR036259">
    <property type="entry name" value="MFS_trans_sf"/>
</dbReference>
<dbReference type="PANTHER" id="PTHR23513">
    <property type="entry name" value="INTEGRAL MEMBRANE EFFLUX PROTEIN-RELATED"/>
    <property type="match status" value="1"/>
</dbReference>
<reference evidence="9 10" key="1">
    <citation type="submission" date="2016-10" db="EMBL/GenBank/DDBJ databases">
        <title>Draft genome sequences of four alkaliphilic bacteria belonging to the Anaerobacillus genus.</title>
        <authorList>
            <person name="Bassil N.M."/>
            <person name="Lloyd J.R."/>
        </authorList>
    </citation>
    <scope>NUCLEOTIDE SEQUENCE [LARGE SCALE GENOMIC DNA]</scope>
    <source>
        <strain evidence="9 10">DSM 15340</strain>
    </source>
</reference>
<feature type="transmembrane region" description="Helical" evidence="7">
    <location>
        <begin position="228"/>
        <end position="251"/>
    </location>
</feature>
<keyword evidence="2" id="KW-0813">Transport</keyword>
<dbReference type="InterPro" id="IPR020846">
    <property type="entry name" value="MFS_dom"/>
</dbReference>
<keyword evidence="3" id="KW-1003">Cell membrane</keyword>